<keyword evidence="4" id="KW-1185">Reference proteome</keyword>
<dbReference type="EMBL" id="FNFO01000004">
    <property type="protein sequence ID" value="SDL17416.1"/>
    <property type="molecule type" value="Genomic_DNA"/>
</dbReference>
<dbReference type="STRING" id="1075417.SAMN05421823_104564"/>
<keyword evidence="1" id="KW-0175">Coiled coil</keyword>
<dbReference type="AlphaFoldDB" id="A0A1G9HX73"/>
<dbReference type="Proteomes" id="UP000198510">
    <property type="component" value="Unassembled WGS sequence"/>
</dbReference>
<protein>
    <submittedName>
        <fullName evidence="3">Uncharacterized protein</fullName>
    </submittedName>
</protein>
<evidence type="ECO:0000256" key="2">
    <source>
        <dbReference type="SAM" id="Phobius"/>
    </source>
</evidence>
<reference evidence="3 4" key="1">
    <citation type="submission" date="2016-10" db="EMBL/GenBank/DDBJ databases">
        <authorList>
            <person name="de Groot N.N."/>
        </authorList>
    </citation>
    <scope>NUCLEOTIDE SEQUENCE [LARGE SCALE GENOMIC DNA]</scope>
    <source>
        <strain evidence="3 4">DSM 25186</strain>
    </source>
</reference>
<gene>
    <name evidence="3" type="ORF">SAMN05421823_104564</name>
</gene>
<organism evidence="3 4">
    <name type="scientific">Catalinimonas alkaloidigena</name>
    <dbReference type="NCBI Taxonomy" id="1075417"/>
    <lineage>
        <taxon>Bacteria</taxon>
        <taxon>Pseudomonadati</taxon>
        <taxon>Bacteroidota</taxon>
        <taxon>Cytophagia</taxon>
        <taxon>Cytophagales</taxon>
        <taxon>Catalimonadaceae</taxon>
        <taxon>Catalinimonas</taxon>
    </lineage>
</organism>
<evidence type="ECO:0000313" key="3">
    <source>
        <dbReference type="EMBL" id="SDL17416.1"/>
    </source>
</evidence>
<evidence type="ECO:0000256" key="1">
    <source>
        <dbReference type="SAM" id="Coils"/>
    </source>
</evidence>
<name>A0A1G9HX73_9BACT</name>
<dbReference type="OrthoDB" id="848185at2"/>
<sequence>MKNPLIFRPTVTALSDKDFATVPSRRTLLMAAGFALLMLIALSVMNIRLTQRNNNLTELRDAALLRGDSLFAAELATHRDLTTTQEQLSRLNGELNQVNGLLASARNEVKNQQSQLARASQEKAAQRAAHERKLAEAMALQNQLEQRGTQLQRDMSKLQADNTRLLREIEALRAERDDLLRRIKKATRLQAHSIQALPQRQRRNDRYFPTLRAKRTHRIQVTFTLAENVLAPAGNRTLRAQLVDARGKEVTSETETRQTIRYEQHAQEVTMQWTPSARLAAGDYTVKLYCDDQEIGKAPITLR</sequence>
<accession>A0A1G9HX73</accession>
<proteinExistence type="predicted"/>
<keyword evidence="2" id="KW-0812">Transmembrane</keyword>
<keyword evidence="2" id="KW-0472">Membrane</keyword>
<keyword evidence="2" id="KW-1133">Transmembrane helix</keyword>
<evidence type="ECO:0000313" key="4">
    <source>
        <dbReference type="Proteomes" id="UP000198510"/>
    </source>
</evidence>
<feature type="transmembrane region" description="Helical" evidence="2">
    <location>
        <begin position="28"/>
        <end position="47"/>
    </location>
</feature>
<feature type="coiled-coil region" evidence="1">
    <location>
        <begin position="88"/>
        <end position="189"/>
    </location>
</feature>
<dbReference type="RefSeq" id="WP_089682767.1">
    <property type="nucleotide sequence ID" value="NZ_FNFO01000004.1"/>
</dbReference>